<dbReference type="Proteomes" id="UP000504633">
    <property type="component" value="Unplaced"/>
</dbReference>
<evidence type="ECO:0000256" key="3">
    <source>
        <dbReference type="ARBA" id="ARBA00022777"/>
    </source>
</evidence>
<keyword evidence="2" id="KW-0808">Transferase</keyword>
<dbReference type="SUPFAM" id="SSF53067">
    <property type="entry name" value="Actin-like ATPase domain"/>
    <property type="match status" value="1"/>
</dbReference>
<keyword evidence="3 6" id="KW-0418">Kinase</keyword>
<evidence type="ECO:0000313" key="6">
    <source>
        <dbReference type="RefSeq" id="XP_023170453.2"/>
    </source>
</evidence>
<organism evidence="5 6">
    <name type="scientific">Drosophila hydei</name>
    <name type="common">Fruit fly</name>
    <dbReference type="NCBI Taxonomy" id="7224"/>
    <lineage>
        <taxon>Eukaryota</taxon>
        <taxon>Metazoa</taxon>
        <taxon>Ecdysozoa</taxon>
        <taxon>Arthropoda</taxon>
        <taxon>Hexapoda</taxon>
        <taxon>Insecta</taxon>
        <taxon>Pterygota</taxon>
        <taxon>Neoptera</taxon>
        <taxon>Endopterygota</taxon>
        <taxon>Diptera</taxon>
        <taxon>Brachycera</taxon>
        <taxon>Muscomorpha</taxon>
        <taxon>Ephydroidea</taxon>
        <taxon>Drosophilidae</taxon>
        <taxon>Drosophila</taxon>
    </lineage>
</organism>
<dbReference type="PANTHER" id="PTHR10196">
    <property type="entry name" value="SUGAR KINASE"/>
    <property type="match status" value="1"/>
</dbReference>
<protein>
    <submittedName>
        <fullName evidence="6">Xylulose kinase</fullName>
    </submittedName>
</protein>
<sequence>MCHPTVPNAYMTCYHFSNGGLVRERICREVANDDWKLFNQMLINTPKGNDGNIAVHFDEMEYIPKAKGSLRWNDNITEQTVDALHGLKKFDEPRYEARAVIEGQLMHHVAIINNAGFRVTPNTKIIVTGECSNNATILQIVADVFNGCVYRHEAPADPCLIGAAYRARYAFYEYREVDCNCVRCKTRRGRQPQLSYTEFIQQTPNYLKLVAEPTANCEKIYVPLMLRCTIMQQQLADMNSFNDTHTYGTLRPL</sequence>
<evidence type="ECO:0000313" key="5">
    <source>
        <dbReference type="Proteomes" id="UP000504633"/>
    </source>
</evidence>
<dbReference type="GO" id="GO:0004856">
    <property type="term" value="F:D-xylulokinase activity"/>
    <property type="evidence" value="ECO:0007669"/>
    <property type="project" value="TreeGrafter"/>
</dbReference>
<evidence type="ECO:0000259" key="4">
    <source>
        <dbReference type="Pfam" id="PF02782"/>
    </source>
</evidence>
<evidence type="ECO:0000256" key="2">
    <source>
        <dbReference type="ARBA" id="ARBA00022679"/>
    </source>
</evidence>
<accession>A0A6J1M1I4</accession>
<proteinExistence type="inferred from homology"/>
<dbReference type="AlphaFoldDB" id="A0A6J1M1I4"/>
<dbReference type="Gene3D" id="3.30.420.40">
    <property type="match status" value="1"/>
</dbReference>
<dbReference type="GeneID" id="111599123"/>
<name>A0A6J1M1I4_DROHY</name>
<keyword evidence="5" id="KW-1185">Reference proteome</keyword>
<dbReference type="RefSeq" id="XP_023170453.2">
    <property type="nucleotide sequence ID" value="XM_023314685.2"/>
</dbReference>
<dbReference type="Pfam" id="PF02782">
    <property type="entry name" value="FGGY_C"/>
    <property type="match status" value="1"/>
</dbReference>
<evidence type="ECO:0000256" key="1">
    <source>
        <dbReference type="ARBA" id="ARBA00009156"/>
    </source>
</evidence>
<dbReference type="InterPro" id="IPR043129">
    <property type="entry name" value="ATPase_NBD"/>
</dbReference>
<reference evidence="6" key="1">
    <citation type="submission" date="2025-08" db="UniProtKB">
        <authorList>
            <consortium name="RefSeq"/>
        </authorList>
    </citation>
    <scope>IDENTIFICATION</scope>
    <source>
        <strain evidence="6">15085-1641.00</strain>
        <tissue evidence="6">Whole body</tissue>
    </source>
</reference>
<dbReference type="OMA" id="KPMTIRY"/>
<gene>
    <name evidence="6" type="primary">LOC111599123</name>
</gene>
<feature type="domain" description="Carbohydrate kinase FGGY C-terminal" evidence="4">
    <location>
        <begin position="79"/>
        <end position="170"/>
    </location>
</feature>
<dbReference type="InterPro" id="IPR018485">
    <property type="entry name" value="FGGY_C"/>
</dbReference>
<dbReference type="OrthoDB" id="1728974at2759"/>
<dbReference type="KEGG" id="dhe:111599123"/>
<dbReference type="GO" id="GO:0005829">
    <property type="term" value="C:cytosol"/>
    <property type="evidence" value="ECO:0007669"/>
    <property type="project" value="TreeGrafter"/>
</dbReference>
<dbReference type="GO" id="GO:0005997">
    <property type="term" value="P:xylulose metabolic process"/>
    <property type="evidence" value="ECO:0007669"/>
    <property type="project" value="TreeGrafter"/>
</dbReference>
<comment type="similarity">
    <text evidence="1">Belongs to the FGGY kinase family.</text>
</comment>
<dbReference type="PANTHER" id="PTHR10196:SF57">
    <property type="entry name" value="XYLULOSE KINASE"/>
    <property type="match status" value="1"/>
</dbReference>